<comment type="caution">
    <text evidence="3">The sequence shown here is derived from an EMBL/GenBank/DDBJ whole genome shotgun (WGS) entry which is preliminary data.</text>
</comment>
<evidence type="ECO:0000313" key="3">
    <source>
        <dbReference type="EMBL" id="TCW30840.1"/>
    </source>
</evidence>
<name>A0ABY2CVP6_GULMO</name>
<feature type="region of interest" description="Disordered" evidence="2">
    <location>
        <begin position="279"/>
        <end position="314"/>
    </location>
</feature>
<evidence type="ECO:0000313" key="4">
    <source>
        <dbReference type="Proteomes" id="UP000294801"/>
    </source>
</evidence>
<dbReference type="EMBL" id="SMDA01000006">
    <property type="protein sequence ID" value="TCW30840.1"/>
    <property type="molecule type" value="Genomic_DNA"/>
</dbReference>
<sequence>MSLLSQLKTTVKKSPAKPAVAAIEPPTPATSESVPSSPADDICDLEVLAGMLQQLQTRNQQYQRALDALVAARRVVNGWDPKPEPELIWSVRREVLVAMDDKDALARFDRDHAQDLAAEQAARHAATQQALEAPARVKALEQYIKDLASEMAGDVDEGFIHQEMKRLFEPSAQRMLTAARAFVQAWREMRTVESRLKSTFQLTHYSVQGDRRSGYEMSLIGKANDGDLLPNLIEGVAYDDLVDLNRQFRRGDDVLSRQINQQLTEAGIPAGTLRVYHPGAASDDRPIYAPDPNPPRKRPPESPFGGATVVTIQT</sequence>
<feature type="coiled-coil region" evidence="1">
    <location>
        <begin position="45"/>
        <end position="72"/>
    </location>
</feature>
<gene>
    <name evidence="3" type="ORF">EV669_106166</name>
</gene>
<keyword evidence="4" id="KW-1185">Reference proteome</keyword>
<organism evidence="3 4">
    <name type="scientific">Gulbenkiania mobilis</name>
    <dbReference type="NCBI Taxonomy" id="397457"/>
    <lineage>
        <taxon>Bacteria</taxon>
        <taxon>Pseudomonadati</taxon>
        <taxon>Pseudomonadota</taxon>
        <taxon>Betaproteobacteria</taxon>
        <taxon>Neisseriales</taxon>
        <taxon>Chromobacteriaceae</taxon>
        <taxon>Gulbenkiania</taxon>
    </lineage>
</organism>
<dbReference type="Proteomes" id="UP000294801">
    <property type="component" value="Unassembled WGS sequence"/>
</dbReference>
<accession>A0ABY2CVP6</accession>
<evidence type="ECO:0000256" key="2">
    <source>
        <dbReference type="SAM" id="MobiDB-lite"/>
    </source>
</evidence>
<keyword evidence="1" id="KW-0175">Coiled coil</keyword>
<reference evidence="3 4" key="1">
    <citation type="submission" date="2019-03" db="EMBL/GenBank/DDBJ databases">
        <title>Genomic Encyclopedia of Type Strains, Phase IV (KMG-IV): sequencing the most valuable type-strain genomes for metagenomic binning, comparative biology and taxonomic classification.</title>
        <authorList>
            <person name="Goeker M."/>
        </authorList>
    </citation>
    <scope>NUCLEOTIDE SEQUENCE [LARGE SCALE GENOMIC DNA]</scope>
    <source>
        <strain evidence="3 4">DSM 18507</strain>
    </source>
</reference>
<feature type="region of interest" description="Disordered" evidence="2">
    <location>
        <begin position="1"/>
        <end position="38"/>
    </location>
</feature>
<evidence type="ECO:0000256" key="1">
    <source>
        <dbReference type="SAM" id="Coils"/>
    </source>
</evidence>
<protein>
    <submittedName>
        <fullName evidence="3">Uncharacterized protein</fullName>
    </submittedName>
</protein>
<proteinExistence type="predicted"/>